<protein>
    <submittedName>
        <fullName evidence="1">Uncharacterized protein</fullName>
    </submittedName>
</protein>
<accession>A0A1B3AY69</accession>
<keyword evidence="2" id="KW-1185">Reference proteome</keyword>
<sequence>MWVVTINTWDNGSMSPRMSWPDAFEFMGWLTSINVPAYARKVAP</sequence>
<dbReference type="Proteomes" id="UP000202170">
    <property type="component" value="Segment"/>
</dbReference>
<evidence type="ECO:0000313" key="2">
    <source>
        <dbReference type="Proteomes" id="UP000202170"/>
    </source>
</evidence>
<proteinExistence type="predicted"/>
<dbReference type="EMBL" id="KX557272">
    <property type="protein sequence ID" value="AOE43696.1"/>
    <property type="molecule type" value="Genomic_DNA"/>
</dbReference>
<dbReference type="RefSeq" id="YP_009287475.1">
    <property type="nucleotide sequence ID" value="NC_031074.1"/>
</dbReference>
<name>A0A1B3AY69_9CAUD</name>
<dbReference type="GeneID" id="29080269"/>
<gene>
    <name evidence="1" type="primary">5</name>
    <name evidence="1" type="ORF">SEA_BANTAM_5</name>
</gene>
<dbReference type="KEGG" id="vg:29080269"/>
<organism evidence="1 2">
    <name type="scientific">Gordonia phage Bantam</name>
    <dbReference type="NCBI Taxonomy" id="1887641"/>
    <lineage>
        <taxon>Viruses</taxon>
        <taxon>Duplodnaviria</taxon>
        <taxon>Heunggongvirae</taxon>
        <taxon>Uroviricota</taxon>
        <taxon>Caudoviricetes</taxon>
        <taxon>Bantamvirus</taxon>
        <taxon>Bantamvirus bantam</taxon>
    </lineage>
</organism>
<reference evidence="2" key="1">
    <citation type="submission" date="2016-07" db="EMBL/GenBank/DDBJ databases">
        <authorList>
            <person name="Florea S."/>
            <person name="Webb J.S."/>
            <person name="Jaromczyk J."/>
            <person name="Schardl C.L."/>
        </authorList>
    </citation>
    <scope>NUCLEOTIDE SEQUENCE [LARGE SCALE GENOMIC DNA]</scope>
</reference>
<evidence type="ECO:0000313" key="1">
    <source>
        <dbReference type="EMBL" id="AOE43696.1"/>
    </source>
</evidence>